<organism evidence="11 12">
    <name type="scientific">Leptomonas seymouri</name>
    <dbReference type="NCBI Taxonomy" id="5684"/>
    <lineage>
        <taxon>Eukaryota</taxon>
        <taxon>Discoba</taxon>
        <taxon>Euglenozoa</taxon>
        <taxon>Kinetoplastea</taxon>
        <taxon>Metakinetoplastina</taxon>
        <taxon>Trypanosomatida</taxon>
        <taxon>Trypanosomatidae</taxon>
        <taxon>Leishmaniinae</taxon>
        <taxon>Leptomonas</taxon>
    </lineage>
</organism>
<comment type="caution">
    <text evidence="11">The sequence shown here is derived from an EMBL/GenBank/DDBJ whole genome shotgun (WGS) entry which is preliminary data.</text>
</comment>
<dbReference type="SUPFAM" id="SSF55103">
    <property type="entry name" value="FAD-linked oxidases, C-terminal domain"/>
    <property type="match status" value="1"/>
</dbReference>
<dbReference type="InterPro" id="IPR016166">
    <property type="entry name" value="FAD-bd_PCMH"/>
</dbReference>
<keyword evidence="12" id="KW-1185">Reference proteome</keyword>
<dbReference type="EC" id="1.1.2.4" evidence="9"/>
<name>A0A0N1PE88_LEPSE</name>
<dbReference type="InterPro" id="IPR016169">
    <property type="entry name" value="FAD-bd_PCMH_sub2"/>
</dbReference>
<dbReference type="AlphaFoldDB" id="A0A0N1PE88"/>
<keyword evidence="7" id="KW-0560">Oxidoreductase</keyword>
<dbReference type="GO" id="GO:0005739">
    <property type="term" value="C:mitochondrion"/>
    <property type="evidence" value="ECO:0007669"/>
    <property type="project" value="UniProtKB-SubCell"/>
</dbReference>
<dbReference type="Proteomes" id="UP000038009">
    <property type="component" value="Unassembled WGS sequence"/>
</dbReference>
<dbReference type="InterPro" id="IPR036318">
    <property type="entry name" value="FAD-bd_PCMH-like_sf"/>
</dbReference>
<dbReference type="FunFam" id="1.10.45.10:FF:000001">
    <property type="entry name" value="D-lactate dehydrogenase mitochondrial"/>
    <property type="match status" value="1"/>
</dbReference>
<dbReference type="InterPro" id="IPR016171">
    <property type="entry name" value="Vanillyl_alc_oxidase_C-sub2"/>
</dbReference>
<evidence type="ECO:0000313" key="12">
    <source>
        <dbReference type="Proteomes" id="UP000038009"/>
    </source>
</evidence>
<feature type="domain" description="FAD-binding PCMH-type" evidence="10">
    <location>
        <begin position="62"/>
        <end position="238"/>
    </location>
</feature>
<keyword evidence="6" id="KW-0809">Transit peptide</keyword>
<evidence type="ECO:0000256" key="5">
    <source>
        <dbReference type="ARBA" id="ARBA00022827"/>
    </source>
</evidence>
<dbReference type="PANTHER" id="PTHR11748:SF111">
    <property type="entry name" value="D-LACTATE DEHYDROGENASE, MITOCHONDRIAL-RELATED"/>
    <property type="match status" value="1"/>
</dbReference>
<dbReference type="InterPro" id="IPR004113">
    <property type="entry name" value="FAD-bd_oxidored_4_C"/>
</dbReference>
<sequence length="497" mass="54642">MPSAKRSAPASGAYNVGTFEERQKKYALCIEEIRKVLRNPDKQLELRKEKLVYYSKDHSHHLHVLPAAAVTPTTVEEVAAIVKICNGLRVPMTPRGAGTGVEGGAIPYAGGIVIDTNGLTRMDFDEENACVWVGAGVKKLTLNEECAKRGLLLGPDPASNPCVGGMVSTSGSGMSTLRYGTTRENVISLKVVTPTGDVMLTRQVVRKSSSGLELTQLYIGSEGTLGVVCEVCFRLFPLTKYSAGGYAAFKTTGDAVRAVVALRQRGFPPTLLRCELMNEHNIDSTNKYCKMSLPVTATILLEFTSNDLELRDIKGDYNTVEKIFKEVGHAEVVRYLRPGKEMDDVWNARRQCYFATMFCRGKAEKVFGTDICVPISKLTEMVEYTEDVFKRARKKCFICAHISDGNFHTNIPFTGRQELQELHQLETKMINKAIELGGTVSGEHGIGVGKVHLVAGEHGQGHIDVQEAIKKALDRHNVMNPGAFYPSQQQLYPTAHL</sequence>
<evidence type="ECO:0000256" key="8">
    <source>
        <dbReference type="ARBA" id="ARBA00023128"/>
    </source>
</evidence>
<dbReference type="Gene3D" id="3.30.70.2740">
    <property type="match status" value="1"/>
</dbReference>
<evidence type="ECO:0000256" key="3">
    <source>
        <dbReference type="ARBA" id="ARBA00008000"/>
    </source>
</evidence>
<evidence type="ECO:0000256" key="6">
    <source>
        <dbReference type="ARBA" id="ARBA00022946"/>
    </source>
</evidence>
<evidence type="ECO:0000256" key="1">
    <source>
        <dbReference type="ARBA" id="ARBA00001974"/>
    </source>
</evidence>
<dbReference type="InterPro" id="IPR006094">
    <property type="entry name" value="Oxid_FAD_bind_N"/>
</dbReference>
<dbReference type="Gene3D" id="1.10.45.10">
    <property type="entry name" value="Vanillyl-alcohol Oxidase, Chain A, domain 4"/>
    <property type="match status" value="1"/>
</dbReference>
<evidence type="ECO:0000256" key="9">
    <source>
        <dbReference type="ARBA" id="ARBA00038897"/>
    </source>
</evidence>
<dbReference type="Pfam" id="PF01565">
    <property type="entry name" value="FAD_binding_4"/>
    <property type="match status" value="1"/>
</dbReference>
<protein>
    <recommendedName>
        <fullName evidence="9">D-lactate dehydrogenase (cytochrome)</fullName>
        <ecNumber evidence="9">1.1.2.4</ecNumber>
    </recommendedName>
</protein>
<dbReference type="PANTHER" id="PTHR11748">
    <property type="entry name" value="D-LACTATE DEHYDROGENASE"/>
    <property type="match status" value="1"/>
</dbReference>
<evidence type="ECO:0000256" key="4">
    <source>
        <dbReference type="ARBA" id="ARBA00022630"/>
    </source>
</evidence>
<dbReference type="OMA" id="RACNAYS"/>
<dbReference type="OrthoDB" id="258980at2759"/>
<keyword evidence="4" id="KW-0285">Flavoprotein</keyword>
<dbReference type="FunFam" id="3.30.70.2740:FF:000001">
    <property type="entry name" value="D-lactate dehydrogenase mitochondrial"/>
    <property type="match status" value="1"/>
</dbReference>
<evidence type="ECO:0000313" key="11">
    <source>
        <dbReference type="EMBL" id="KPI89933.1"/>
    </source>
</evidence>
<dbReference type="SUPFAM" id="SSF56176">
    <property type="entry name" value="FAD-binding/transporter-associated domain-like"/>
    <property type="match status" value="1"/>
</dbReference>
<dbReference type="GO" id="GO:0071949">
    <property type="term" value="F:FAD binding"/>
    <property type="evidence" value="ECO:0007669"/>
    <property type="project" value="InterPro"/>
</dbReference>
<reference evidence="11 12" key="1">
    <citation type="journal article" date="2015" name="PLoS Pathog.">
        <title>Leptomonas seymouri: Adaptations to the Dixenous Life Cycle Analyzed by Genome Sequencing, Transcriptome Profiling and Co-infection with Leishmania donovani.</title>
        <authorList>
            <person name="Kraeva N."/>
            <person name="Butenko A."/>
            <person name="Hlavacova J."/>
            <person name="Kostygov A."/>
            <person name="Myskova J."/>
            <person name="Grybchuk D."/>
            <person name="Lestinova T."/>
            <person name="Votypka J."/>
            <person name="Volf P."/>
            <person name="Opperdoes F."/>
            <person name="Flegontov P."/>
            <person name="Lukes J."/>
            <person name="Yurchenko V."/>
        </authorList>
    </citation>
    <scope>NUCLEOTIDE SEQUENCE [LARGE SCALE GENOMIC DNA]</scope>
    <source>
        <strain evidence="11 12">ATCC 30220</strain>
    </source>
</reference>
<evidence type="ECO:0000256" key="7">
    <source>
        <dbReference type="ARBA" id="ARBA00023002"/>
    </source>
</evidence>
<gene>
    <name evidence="11" type="ORF">ABL78_1005</name>
</gene>
<evidence type="ECO:0000256" key="2">
    <source>
        <dbReference type="ARBA" id="ARBA00004173"/>
    </source>
</evidence>
<keyword evidence="5" id="KW-0274">FAD</keyword>
<dbReference type="PROSITE" id="PS51387">
    <property type="entry name" value="FAD_PCMH"/>
    <property type="match status" value="1"/>
</dbReference>
<dbReference type="GO" id="GO:0008720">
    <property type="term" value="F:D-lactate dehydrogenase (NAD+) activity"/>
    <property type="evidence" value="ECO:0007669"/>
    <property type="project" value="TreeGrafter"/>
</dbReference>
<accession>A0A0N1PE88</accession>
<dbReference type="GO" id="GO:0004458">
    <property type="term" value="F:D-lactate dehydrogenase (cytochrome) activity"/>
    <property type="evidence" value="ECO:0007669"/>
    <property type="project" value="UniProtKB-EC"/>
</dbReference>
<dbReference type="VEuPathDB" id="TriTrypDB:Lsey_0014_0560"/>
<evidence type="ECO:0000259" key="10">
    <source>
        <dbReference type="PROSITE" id="PS51387"/>
    </source>
</evidence>
<keyword evidence="8" id="KW-0496">Mitochondrion</keyword>
<dbReference type="InterPro" id="IPR016164">
    <property type="entry name" value="FAD-linked_Oxase-like_C"/>
</dbReference>
<comment type="subcellular location">
    <subcellularLocation>
        <location evidence="2">Mitochondrion</location>
    </subcellularLocation>
</comment>
<comment type="cofactor">
    <cofactor evidence="1">
        <name>FAD</name>
        <dbReference type="ChEBI" id="CHEBI:57692"/>
    </cofactor>
</comment>
<dbReference type="GO" id="GO:1903457">
    <property type="term" value="P:lactate catabolic process"/>
    <property type="evidence" value="ECO:0007669"/>
    <property type="project" value="TreeGrafter"/>
</dbReference>
<dbReference type="Pfam" id="PF02913">
    <property type="entry name" value="FAD-oxidase_C"/>
    <property type="match status" value="1"/>
</dbReference>
<dbReference type="EMBL" id="LJSK01000014">
    <property type="protein sequence ID" value="KPI89933.1"/>
    <property type="molecule type" value="Genomic_DNA"/>
</dbReference>
<dbReference type="Gene3D" id="3.30.465.10">
    <property type="match status" value="1"/>
</dbReference>
<proteinExistence type="inferred from homology"/>
<comment type="similarity">
    <text evidence="3">Belongs to the FAD-binding oxidoreductase/transferase type 4 family.</text>
</comment>